<evidence type="ECO:0000313" key="4">
    <source>
        <dbReference type="EMBL" id="MBK4737595.1"/>
    </source>
</evidence>
<name>A0A934SVZ9_9BURK</name>
<proteinExistence type="inferred from homology"/>
<protein>
    <submittedName>
        <fullName evidence="4">Hsp20/alpha crystallin family protein</fullName>
    </submittedName>
</protein>
<keyword evidence="5" id="KW-1185">Reference proteome</keyword>
<dbReference type="AlphaFoldDB" id="A0A934SVZ9"/>
<comment type="caution">
    <text evidence="4">The sequence shown here is derived from an EMBL/GenBank/DDBJ whole genome shotgun (WGS) entry which is preliminary data.</text>
</comment>
<organism evidence="4 5">
    <name type="scientific">Noviherbaspirillum pedocola</name>
    <dbReference type="NCBI Taxonomy" id="2801341"/>
    <lineage>
        <taxon>Bacteria</taxon>
        <taxon>Pseudomonadati</taxon>
        <taxon>Pseudomonadota</taxon>
        <taxon>Betaproteobacteria</taxon>
        <taxon>Burkholderiales</taxon>
        <taxon>Oxalobacteraceae</taxon>
        <taxon>Noviherbaspirillum</taxon>
    </lineage>
</organism>
<dbReference type="PROSITE" id="PS01031">
    <property type="entry name" value="SHSP"/>
    <property type="match status" value="1"/>
</dbReference>
<dbReference type="InterPro" id="IPR031107">
    <property type="entry name" value="Small_HSP"/>
</dbReference>
<accession>A0A934SVZ9</accession>
<dbReference type="InterPro" id="IPR002068">
    <property type="entry name" value="A-crystallin/Hsp20_dom"/>
</dbReference>
<reference evidence="4" key="1">
    <citation type="submission" date="2021-01" db="EMBL/GenBank/DDBJ databases">
        <title>Genome sequence of strain Noviherbaspirillum sp. DKR-6.</title>
        <authorList>
            <person name="Chaudhary D.K."/>
        </authorList>
    </citation>
    <scope>NUCLEOTIDE SEQUENCE</scope>
    <source>
        <strain evidence="4">DKR-6</strain>
    </source>
</reference>
<evidence type="ECO:0000313" key="5">
    <source>
        <dbReference type="Proteomes" id="UP000622890"/>
    </source>
</evidence>
<dbReference type="Proteomes" id="UP000622890">
    <property type="component" value="Unassembled WGS sequence"/>
</dbReference>
<evidence type="ECO:0000256" key="2">
    <source>
        <dbReference type="RuleBase" id="RU003616"/>
    </source>
</evidence>
<feature type="domain" description="SHSP" evidence="3">
    <location>
        <begin position="36"/>
        <end position="148"/>
    </location>
</feature>
<comment type="similarity">
    <text evidence="1 2">Belongs to the small heat shock protein (HSP20) family.</text>
</comment>
<dbReference type="InterPro" id="IPR008978">
    <property type="entry name" value="HSP20-like_chaperone"/>
</dbReference>
<evidence type="ECO:0000256" key="1">
    <source>
        <dbReference type="PROSITE-ProRule" id="PRU00285"/>
    </source>
</evidence>
<dbReference type="Pfam" id="PF00011">
    <property type="entry name" value="HSP20"/>
    <property type="match status" value="1"/>
</dbReference>
<dbReference type="RefSeq" id="WP_200596028.1">
    <property type="nucleotide sequence ID" value="NZ_JAEPBG010000013.1"/>
</dbReference>
<dbReference type="PANTHER" id="PTHR11527">
    <property type="entry name" value="HEAT-SHOCK PROTEIN 20 FAMILY MEMBER"/>
    <property type="match status" value="1"/>
</dbReference>
<dbReference type="SUPFAM" id="SSF49764">
    <property type="entry name" value="HSP20-like chaperones"/>
    <property type="match status" value="1"/>
</dbReference>
<sequence>MASNMTRFNPLSEIARMEPFRSVEDLFREFSLIPAFRHMQAEPRIRTEITETDQAYLVKAEIPGVKKEDIKISVEGNRVSVNAEVKEEKEEKSTGTVYSERYYGQQSRSFTLPQEVDDAKAEAKYENGLLMLTLPKKAGTGAKQLSVQ</sequence>
<gene>
    <name evidence="4" type="ORF">JJB74_23495</name>
</gene>
<evidence type="ECO:0000259" key="3">
    <source>
        <dbReference type="PROSITE" id="PS01031"/>
    </source>
</evidence>
<dbReference type="Gene3D" id="2.60.40.790">
    <property type="match status" value="1"/>
</dbReference>
<dbReference type="EMBL" id="JAEPBG010000013">
    <property type="protein sequence ID" value="MBK4737595.1"/>
    <property type="molecule type" value="Genomic_DNA"/>
</dbReference>
<dbReference type="CDD" id="cd06464">
    <property type="entry name" value="ACD_sHsps-like"/>
    <property type="match status" value="1"/>
</dbReference>